<comment type="caution">
    <text evidence="2">The sequence shown here is derived from an EMBL/GenBank/DDBJ whole genome shotgun (WGS) entry which is preliminary data.</text>
</comment>
<keyword evidence="1" id="KW-0812">Transmembrane</keyword>
<keyword evidence="1" id="KW-0472">Membrane</keyword>
<gene>
    <name evidence="2" type="ORF">RWE15_05160</name>
</gene>
<evidence type="ECO:0000313" key="2">
    <source>
        <dbReference type="EMBL" id="MDY0393967.1"/>
    </source>
</evidence>
<proteinExistence type="predicted"/>
<feature type="transmembrane region" description="Helical" evidence="1">
    <location>
        <begin position="49"/>
        <end position="71"/>
    </location>
</feature>
<sequence length="77" mass="8403">MELLLLLLSFFISRKVSRKYLFSMAIILTLICFGVLAYSVIGVGGWEGMGLGFVTISVSLGIWIGTIIGAIKQKKGY</sequence>
<name>A0ABU5C5J6_9BACI</name>
<reference evidence="2 3" key="1">
    <citation type="submission" date="2023-10" db="EMBL/GenBank/DDBJ databases">
        <title>Virgibacillus halophilus 5B73C genome.</title>
        <authorList>
            <person name="Miliotis G."/>
            <person name="Sengupta P."/>
            <person name="Hameed A."/>
            <person name="Chuvochina M."/>
            <person name="Mcdonagh F."/>
            <person name="Simpson A.C."/>
            <person name="Singh N.K."/>
            <person name="Rekha P.D."/>
            <person name="Raman K."/>
            <person name="Hugenholtz P."/>
            <person name="Venkateswaran K."/>
        </authorList>
    </citation>
    <scope>NUCLEOTIDE SEQUENCE [LARGE SCALE GENOMIC DNA]</scope>
    <source>
        <strain evidence="2 3">5B73C</strain>
    </source>
</reference>
<dbReference type="Pfam" id="PF14150">
    <property type="entry name" value="YesK"/>
    <property type="match status" value="1"/>
</dbReference>
<keyword evidence="1" id="KW-1133">Transmembrane helix</keyword>
<organism evidence="2 3">
    <name type="scientific">Tigheibacillus halophilus</name>
    <dbReference type="NCBI Taxonomy" id="361280"/>
    <lineage>
        <taxon>Bacteria</taxon>
        <taxon>Bacillati</taxon>
        <taxon>Bacillota</taxon>
        <taxon>Bacilli</taxon>
        <taxon>Bacillales</taxon>
        <taxon>Bacillaceae</taxon>
        <taxon>Tigheibacillus</taxon>
    </lineage>
</organism>
<evidence type="ECO:0000313" key="3">
    <source>
        <dbReference type="Proteomes" id="UP001281447"/>
    </source>
</evidence>
<dbReference type="Proteomes" id="UP001281447">
    <property type="component" value="Unassembled WGS sequence"/>
</dbReference>
<dbReference type="EMBL" id="JAWDIP010000003">
    <property type="protein sequence ID" value="MDY0393967.1"/>
    <property type="molecule type" value="Genomic_DNA"/>
</dbReference>
<feature type="transmembrane region" description="Helical" evidence="1">
    <location>
        <begin position="20"/>
        <end position="43"/>
    </location>
</feature>
<accession>A0ABU5C5J6</accession>
<dbReference type="InterPro" id="IPR025434">
    <property type="entry name" value="YesK-like"/>
</dbReference>
<keyword evidence="3" id="KW-1185">Reference proteome</keyword>
<protein>
    <submittedName>
        <fullName evidence="2">YesK family protein</fullName>
    </submittedName>
</protein>
<evidence type="ECO:0000256" key="1">
    <source>
        <dbReference type="SAM" id="Phobius"/>
    </source>
</evidence>